<evidence type="ECO:0000259" key="8">
    <source>
        <dbReference type="PROSITE" id="PS51004"/>
    </source>
</evidence>
<dbReference type="Pfam" id="PF01437">
    <property type="entry name" value="PSI"/>
    <property type="match status" value="1"/>
</dbReference>
<dbReference type="InterPro" id="IPR016201">
    <property type="entry name" value="PSI"/>
</dbReference>
<feature type="transmembrane region" description="Helical" evidence="6">
    <location>
        <begin position="628"/>
        <end position="651"/>
    </location>
</feature>
<dbReference type="PANTHER" id="PTHR11036">
    <property type="entry name" value="SEMAPHORIN"/>
    <property type="match status" value="1"/>
</dbReference>
<dbReference type="Gene3D" id="3.30.1680.10">
    <property type="entry name" value="ligand-binding face of the semaphorins, domain 2"/>
    <property type="match status" value="1"/>
</dbReference>
<reference evidence="9" key="1">
    <citation type="submission" date="2021-06" db="EMBL/GenBank/DDBJ databases">
        <authorList>
            <consortium name="Wellcome Sanger Institute Data Sharing"/>
        </authorList>
    </citation>
    <scope>NUCLEOTIDE SEQUENCE [LARGE SCALE GENOMIC DNA]</scope>
</reference>
<dbReference type="SMART" id="SM00423">
    <property type="entry name" value="PSI"/>
    <property type="match status" value="1"/>
</dbReference>
<evidence type="ECO:0000256" key="4">
    <source>
        <dbReference type="ARBA" id="ARBA00023180"/>
    </source>
</evidence>
<dbReference type="GO" id="GO:0030215">
    <property type="term" value="F:semaphorin receptor binding"/>
    <property type="evidence" value="ECO:0007669"/>
    <property type="project" value="InterPro"/>
</dbReference>
<dbReference type="InterPro" id="IPR036352">
    <property type="entry name" value="Semap_dom_sf"/>
</dbReference>
<dbReference type="InterPro" id="IPR015943">
    <property type="entry name" value="WD40/YVTN_repeat-like_dom_sf"/>
</dbReference>
<dbReference type="GO" id="GO:0071526">
    <property type="term" value="P:semaphorin-plexin signaling pathway"/>
    <property type="evidence" value="ECO:0007669"/>
    <property type="project" value="TreeGrafter"/>
</dbReference>
<sequence>MHFPPLCLVLLDQTLANPCSSVLLIDLDPHLVQQFSSEGISNYSVLLLHPESDTLYVGAKNAIFALKTKSLNENPRTVSIWVCRVKGGPGSRLKDAECHNYVRLLEFYNATHIYACGTYAYNPQCTYIVSVYSRNKMESGRGKCPFEPSQQFTTVMADGILYAATVNNFLGTETLISRAMGSEAERIRTDTSLYWLSAPAVVSDSAFVPESKNSNNGDDDKVYFFLTETAREYEFYAKVRIPRVARVCKGDIGGQKTLQKRWTTFLKAQLACEDPDTGGRFNILRDVYTLRIDPDNWQSTQFYGIFSSQWEREEVSAICVYTIKDISHAFNGDYKRVKSDYENSPSLEPPPSPRPGACITSAIRAQGYTSSLTLPDRVLTFVRDHPLMEQPVLSQAILVKRGTKYTKIAVNISHAGRDSFSILLLGTGKGPLSFVVQNALVIDKTTLFSTEQPIQNIQLYQDFVFLGSPSEVVKLPLANCSQHRSCYECVISRDPNCGWNTNQKECVWFQHDVGLLQDVNVGNATGLCPAEEGICSPPQKSMKAALGSRLILSCLPPSTWSSCTWKYPRQFPVPKQHVDGLEIVVSEESMGEYKCSCAENKLGCDMASYEVNLENPLNKALVGTERKYTVGVSFLLFMLGVLIGAAGICIYNRLTDTKPKEPEKLGLHYEATPNTPSSPSLASEGIPLTAKRNGLANGHALYSNINEICEESKENGDTPVIMKLVGTPLDTCEESSI</sequence>
<evidence type="ECO:0000313" key="9">
    <source>
        <dbReference type="Ensembl" id="ENSECRP00000006487.1"/>
    </source>
</evidence>
<keyword evidence="7" id="KW-0732">Signal</keyword>
<feature type="domain" description="Sema" evidence="8">
    <location>
        <begin position="14"/>
        <end position="477"/>
    </location>
</feature>
<dbReference type="Pfam" id="PF19428">
    <property type="entry name" value="Sema4F_C"/>
    <property type="match status" value="1"/>
</dbReference>
<dbReference type="GO" id="GO:0005886">
    <property type="term" value="C:plasma membrane"/>
    <property type="evidence" value="ECO:0007669"/>
    <property type="project" value="TreeGrafter"/>
</dbReference>
<comment type="subcellular location">
    <subcellularLocation>
        <location evidence="1">Membrane</location>
    </subcellularLocation>
</comment>
<dbReference type="Pfam" id="PF01403">
    <property type="entry name" value="Sema"/>
    <property type="match status" value="1"/>
</dbReference>
<keyword evidence="3" id="KW-1015">Disulfide bond</keyword>
<evidence type="ECO:0000256" key="1">
    <source>
        <dbReference type="ARBA" id="ARBA00004370"/>
    </source>
</evidence>
<dbReference type="Proteomes" id="UP000694620">
    <property type="component" value="Chromosome 5"/>
</dbReference>
<keyword evidence="10" id="KW-1185">Reference proteome</keyword>
<dbReference type="SUPFAM" id="SSF101912">
    <property type="entry name" value="Sema domain"/>
    <property type="match status" value="1"/>
</dbReference>
<dbReference type="InterPro" id="IPR027231">
    <property type="entry name" value="Semaphorin"/>
</dbReference>
<evidence type="ECO:0000256" key="2">
    <source>
        <dbReference type="ARBA" id="ARBA00023136"/>
    </source>
</evidence>
<feature type="chain" id="PRO_5034895918" description="Sema domain-containing protein" evidence="7">
    <location>
        <begin position="17"/>
        <end position="737"/>
    </location>
</feature>
<dbReference type="GO" id="GO:0030335">
    <property type="term" value="P:positive regulation of cell migration"/>
    <property type="evidence" value="ECO:0007669"/>
    <property type="project" value="TreeGrafter"/>
</dbReference>
<dbReference type="PANTHER" id="PTHR11036:SF72">
    <property type="entry name" value="SEMAPHORIN-4F"/>
    <property type="match status" value="1"/>
</dbReference>
<dbReference type="Gene3D" id="2.130.10.10">
    <property type="entry name" value="YVTN repeat-like/Quinoprotein amine dehydrogenase"/>
    <property type="match status" value="1"/>
</dbReference>
<name>A0A8C4RT44_ERPCA</name>
<keyword evidence="4" id="KW-0325">Glycoprotein</keyword>
<dbReference type="AlphaFoldDB" id="A0A8C4RT44"/>
<dbReference type="GeneTree" id="ENSGT00940000159592"/>
<dbReference type="InterPro" id="IPR001627">
    <property type="entry name" value="Semap_dom"/>
</dbReference>
<protein>
    <recommendedName>
        <fullName evidence="8">Sema domain-containing protein</fullName>
    </recommendedName>
</protein>
<keyword evidence="6" id="KW-1133">Transmembrane helix</keyword>
<feature type="signal peptide" evidence="7">
    <location>
        <begin position="1"/>
        <end position="16"/>
    </location>
</feature>
<dbReference type="SMART" id="SM00630">
    <property type="entry name" value="Sema"/>
    <property type="match status" value="1"/>
</dbReference>
<dbReference type="Ensembl" id="ENSECRT00000006590.1">
    <property type="protein sequence ID" value="ENSECRP00000006487.1"/>
    <property type="gene ID" value="ENSECRG00000004322.1"/>
</dbReference>
<keyword evidence="6" id="KW-0812">Transmembrane</keyword>
<dbReference type="GO" id="GO:0001755">
    <property type="term" value="P:neural crest cell migration"/>
    <property type="evidence" value="ECO:0007669"/>
    <property type="project" value="TreeGrafter"/>
</dbReference>
<dbReference type="SUPFAM" id="SSF103575">
    <property type="entry name" value="Plexin repeat"/>
    <property type="match status" value="1"/>
</dbReference>
<dbReference type="GO" id="GO:0045499">
    <property type="term" value="F:chemorepellent activity"/>
    <property type="evidence" value="ECO:0007669"/>
    <property type="project" value="TreeGrafter"/>
</dbReference>
<comment type="caution">
    <text evidence="5">Lacks conserved residue(s) required for the propagation of feature annotation.</text>
</comment>
<proteinExistence type="predicted"/>
<evidence type="ECO:0000313" key="10">
    <source>
        <dbReference type="Proteomes" id="UP000694620"/>
    </source>
</evidence>
<organism evidence="9 10">
    <name type="scientific">Erpetoichthys calabaricus</name>
    <name type="common">Rope fish</name>
    <name type="synonym">Calamoichthys calabaricus</name>
    <dbReference type="NCBI Taxonomy" id="27687"/>
    <lineage>
        <taxon>Eukaryota</taxon>
        <taxon>Metazoa</taxon>
        <taxon>Chordata</taxon>
        <taxon>Craniata</taxon>
        <taxon>Vertebrata</taxon>
        <taxon>Euteleostomi</taxon>
        <taxon>Actinopterygii</taxon>
        <taxon>Polypteriformes</taxon>
        <taxon>Polypteridae</taxon>
        <taxon>Erpetoichthys</taxon>
    </lineage>
</organism>
<evidence type="ECO:0000256" key="6">
    <source>
        <dbReference type="SAM" id="Phobius"/>
    </source>
</evidence>
<dbReference type="PROSITE" id="PS51004">
    <property type="entry name" value="SEMA"/>
    <property type="match status" value="1"/>
</dbReference>
<dbReference type="InterPro" id="IPR045791">
    <property type="entry name" value="Sema4F_C"/>
</dbReference>
<evidence type="ECO:0000256" key="3">
    <source>
        <dbReference type="ARBA" id="ARBA00023157"/>
    </source>
</evidence>
<dbReference type="GO" id="GO:0007411">
    <property type="term" value="P:axon guidance"/>
    <property type="evidence" value="ECO:0007669"/>
    <property type="project" value="TreeGrafter"/>
</dbReference>
<reference evidence="9" key="3">
    <citation type="submission" date="2025-09" db="UniProtKB">
        <authorList>
            <consortium name="Ensembl"/>
        </authorList>
    </citation>
    <scope>IDENTIFICATION</scope>
</reference>
<dbReference type="InterPro" id="IPR002165">
    <property type="entry name" value="Plexin_repeat"/>
</dbReference>
<accession>A0A8C4RT44</accession>
<keyword evidence="2 6" id="KW-0472">Membrane</keyword>
<reference evidence="9" key="2">
    <citation type="submission" date="2025-08" db="UniProtKB">
        <authorList>
            <consortium name="Ensembl"/>
        </authorList>
    </citation>
    <scope>IDENTIFICATION</scope>
</reference>
<evidence type="ECO:0000256" key="5">
    <source>
        <dbReference type="PROSITE-ProRule" id="PRU00352"/>
    </source>
</evidence>
<evidence type="ECO:0000256" key="7">
    <source>
        <dbReference type="SAM" id="SignalP"/>
    </source>
</evidence>